<name>A0A165ZV74_9AGAM</name>
<protein>
    <submittedName>
        <fullName evidence="5">HIT-like protein</fullName>
    </submittedName>
</protein>
<dbReference type="PANTHER" id="PTHR46648">
    <property type="entry name" value="HIT FAMILY PROTEIN 1"/>
    <property type="match status" value="1"/>
</dbReference>
<dbReference type="Proteomes" id="UP000076798">
    <property type="component" value="Unassembled WGS sequence"/>
</dbReference>
<evidence type="ECO:0000313" key="5">
    <source>
        <dbReference type="EMBL" id="KZT34672.1"/>
    </source>
</evidence>
<feature type="active site" description="Tele-AMP-histidine intermediate" evidence="1">
    <location>
        <position position="112"/>
    </location>
</feature>
<evidence type="ECO:0000259" key="4">
    <source>
        <dbReference type="PROSITE" id="PS51084"/>
    </source>
</evidence>
<accession>A0A165ZV74</accession>
<feature type="short sequence motif" description="Histidine triad motif" evidence="2 3">
    <location>
        <begin position="110"/>
        <end position="114"/>
    </location>
</feature>
<evidence type="ECO:0000256" key="1">
    <source>
        <dbReference type="PIRSR" id="PIRSR601310-1"/>
    </source>
</evidence>
<dbReference type="OrthoDB" id="672793at2759"/>
<dbReference type="EMBL" id="KV428170">
    <property type="protein sequence ID" value="KZT34672.1"/>
    <property type="molecule type" value="Genomic_DNA"/>
</dbReference>
<dbReference type="InterPro" id="IPR036265">
    <property type="entry name" value="HIT-like_sf"/>
</dbReference>
<dbReference type="STRING" id="1314776.A0A165ZV74"/>
<dbReference type="AlphaFoldDB" id="A0A165ZV74"/>
<evidence type="ECO:0000313" key="6">
    <source>
        <dbReference type="Proteomes" id="UP000076798"/>
    </source>
</evidence>
<gene>
    <name evidence="5" type="ORF">SISSUDRAFT_1026359</name>
</gene>
<dbReference type="InterPro" id="IPR011146">
    <property type="entry name" value="HIT-like"/>
</dbReference>
<sequence length="154" mass="16858">MSNQAAIYPLSSGLGTLDDGCIFCLIIQGKIPSFKIAETELSVAFLDINPVSEGHTLVIPKHHAVTLHDLPDPYLADILPLAKKIAGSLAVKEFNIVQNNGKIAFQHVDHVHFHVVPKPSETEGLIIKIDENWPQKVVSKEELGVVAEKLRGRL</sequence>
<dbReference type="InterPro" id="IPR019808">
    <property type="entry name" value="Histidine_triad_CS"/>
</dbReference>
<feature type="domain" description="HIT" evidence="4">
    <location>
        <begin position="22"/>
        <end position="125"/>
    </location>
</feature>
<dbReference type="PRINTS" id="PR00332">
    <property type="entry name" value="HISTRIAD"/>
</dbReference>
<dbReference type="InterPro" id="IPR001310">
    <property type="entry name" value="Histidine_triad_HIT"/>
</dbReference>
<dbReference type="Gene3D" id="3.30.428.10">
    <property type="entry name" value="HIT-like"/>
    <property type="match status" value="1"/>
</dbReference>
<keyword evidence="6" id="KW-1185">Reference proteome</keyword>
<dbReference type="PROSITE" id="PS00892">
    <property type="entry name" value="HIT_1"/>
    <property type="match status" value="1"/>
</dbReference>
<evidence type="ECO:0000256" key="3">
    <source>
        <dbReference type="PROSITE-ProRule" id="PRU00464"/>
    </source>
</evidence>
<dbReference type="PROSITE" id="PS51084">
    <property type="entry name" value="HIT_2"/>
    <property type="match status" value="1"/>
</dbReference>
<dbReference type="PANTHER" id="PTHR46648:SF1">
    <property type="entry name" value="ADENOSINE 5'-MONOPHOSPHORAMIDASE HNT1"/>
    <property type="match status" value="1"/>
</dbReference>
<proteinExistence type="predicted"/>
<dbReference type="Pfam" id="PF01230">
    <property type="entry name" value="HIT"/>
    <property type="match status" value="1"/>
</dbReference>
<evidence type="ECO:0000256" key="2">
    <source>
        <dbReference type="PIRSR" id="PIRSR601310-3"/>
    </source>
</evidence>
<organism evidence="5 6">
    <name type="scientific">Sistotremastrum suecicum HHB10207 ss-3</name>
    <dbReference type="NCBI Taxonomy" id="1314776"/>
    <lineage>
        <taxon>Eukaryota</taxon>
        <taxon>Fungi</taxon>
        <taxon>Dikarya</taxon>
        <taxon>Basidiomycota</taxon>
        <taxon>Agaricomycotina</taxon>
        <taxon>Agaricomycetes</taxon>
        <taxon>Sistotremastrales</taxon>
        <taxon>Sistotremastraceae</taxon>
        <taxon>Sistotremastrum</taxon>
    </lineage>
</organism>
<reference evidence="5 6" key="1">
    <citation type="journal article" date="2016" name="Mol. Biol. Evol.">
        <title>Comparative Genomics of Early-Diverging Mushroom-Forming Fungi Provides Insights into the Origins of Lignocellulose Decay Capabilities.</title>
        <authorList>
            <person name="Nagy L.G."/>
            <person name="Riley R."/>
            <person name="Tritt A."/>
            <person name="Adam C."/>
            <person name="Daum C."/>
            <person name="Floudas D."/>
            <person name="Sun H."/>
            <person name="Yadav J.S."/>
            <person name="Pangilinan J."/>
            <person name="Larsson K.H."/>
            <person name="Matsuura K."/>
            <person name="Barry K."/>
            <person name="Labutti K."/>
            <person name="Kuo R."/>
            <person name="Ohm R.A."/>
            <person name="Bhattacharya S.S."/>
            <person name="Shirouzu T."/>
            <person name="Yoshinaga Y."/>
            <person name="Martin F.M."/>
            <person name="Grigoriev I.V."/>
            <person name="Hibbett D.S."/>
        </authorList>
    </citation>
    <scope>NUCLEOTIDE SEQUENCE [LARGE SCALE GENOMIC DNA]</scope>
    <source>
        <strain evidence="5 6">HHB10207 ss-3</strain>
    </source>
</reference>
<dbReference type="GO" id="GO:0003824">
    <property type="term" value="F:catalytic activity"/>
    <property type="evidence" value="ECO:0007669"/>
    <property type="project" value="InterPro"/>
</dbReference>
<dbReference type="SUPFAM" id="SSF54197">
    <property type="entry name" value="HIT-like"/>
    <property type="match status" value="1"/>
</dbReference>
<dbReference type="GO" id="GO:0009117">
    <property type="term" value="P:nucleotide metabolic process"/>
    <property type="evidence" value="ECO:0007669"/>
    <property type="project" value="TreeGrafter"/>
</dbReference>